<keyword evidence="1" id="KW-1133">Transmembrane helix</keyword>
<name>M2ZXF3_PSEFD</name>
<gene>
    <name evidence="2" type="ORF">MYCFIDRAFT_175096</name>
</gene>
<dbReference type="PROSITE" id="PS51257">
    <property type="entry name" value="PROKAR_LIPOPROTEIN"/>
    <property type="match status" value="1"/>
</dbReference>
<accession>M2ZXF3</accession>
<feature type="transmembrane region" description="Helical" evidence="1">
    <location>
        <begin position="145"/>
        <end position="164"/>
    </location>
</feature>
<dbReference type="GeneID" id="19333329"/>
<proteinExistence type="predicted"/>
<keyword evidence="1" id="KW-0812">Transmembrane</keyword>
<dbReference type="HOGENOM" id="CLU_1300191_0_0_1"/>
<dbReference type="VEuPathDB" id="FungiDB:MYCFIDRAFT_175096"/>
<sequence>MRRTSERIRLPLHSIICLIASCQLSPAYHPRHLLSPKLHEFFTAAMMIILKLTLWTSPRRTLTFPQRPPSASLSLTLLTCTNCVTAPLDRRIFWTHRVRVEAAGCRTSNDVLLKQATTKIHIQSRRDAKQKLYIQSTIFFKKTRALPFVLLTTISFSTAVVMTWCLKRGWVLLCQQQALRQSVMIECSLVLRVMLWLNQNVNQWIALEVRLR</sequence>
<dbReference type="KEGG" id="pfj:MYCFIDRAFT_175096"/>
<keyword evidence="3" id="KW-1185">Reference proteome</keyword>
<keyword evidence="1" id="KW-0472">Membrane</keyword>
<dbReference type="AlphaFoldDB" id="M2ZXF3"/>
<evidence type="ECO:0000256" key="1">
    <source>
        <dbReference type="SAM" id="Phobius"/>
    </source>
</evidence>
<protein>
    <submittedName>
        <fullName evidence="2">Uncharacterized protein</fullName>
    </submittedName>
</protein>
<evidence type="ECO:0000313" key="3">
    <source>
        <dbReference type="Proteomes" id="UP000016932"/>
    </source>
</evidence>
<dbReference type="Proteomes" id="UP000016932">
    <property type="component" value="Unassembled WGS sequence"/>
</dbReference>
<dbReference type="EMBL" id="KB446558">
    <property type="protein sequence ID" value="EME83669.1"/>
    <property type="molecule type" value="Genomic_DNA"/>
</dbReference>
<evidence type="ECO:0000313" key="2">
    <source>
        <dbReference type="EMBL" id="EME83669.1"/>
    </source>
</evidence>
<dbReference type="RefSeq" id="XP_007926836.1">
    <property type="nucleotide sequence ID" value="XM_007928645.1"/>
</dbReference>
<reference evidence="2 3" key="1">
    <citation type="journal article" date="2012" name="PLoS Pathog.">
        <title>Diverse lifestyles and strategies of plant pathogenesis encoded in the genomes of eighteen Dothideomycetes fungi.</title>
        <authorList>
            <person name="Ohm R.A."/>
            <person name="Feau N."/>
            <person name="Henrissat B."/>
            <person name="Schoch C.L."/>
            <person name="Horwitz B.A."/>
            <person name="Barry K.W."/>
            <person name="Condon B.J."/>
            <person name="Copeland A.C."/>
            <person name="Dhillon B."/>
            <person name="Glaser F."/>
            <person name="Hesse C.N."/>
            <person name="Kosti I."/>
            <person name="LaButti K."/>
            <person name="Lindquist E.A."/>
            <person name="Lucas S."/>
            <person name="Salamov A.A."/>
            <person name="Bradshaw R.E."/>
            <person name="Ciuffetti L."/>
            <person name="Hamelin R.C."/>
            <person name="Kema G.H.J."/>
            <person name="Lawrence C."/>
            <person name="Scott J.A."/>
            <person name="Spatafora J.W."/>
            <person name="Turgeon B.G."/>
            <person name="de Wit P.J.G.M."/>
            <person name="Zhong S."/>
            <person name="Goodwin S.B."/>
            <person name="Grigoriev I.V."/>
        </authorList>
    </citation>
    <scope>NUCLEOTIDE SEQUENCE [LARGE SCALE GENOMIC DNA]</scope>
    <source>
        <strain evidence="2 3">CIRAD86</strain>
    </source>
</reference>
<organism evidence="2 3">
    <name type="scientific">Pseudocercospora fijiensis (strain CIRAD86)</name>
    <name type="common">Black leaf streak disease fungus</name>
    <name type="synonym">Mycosphaerella fijiensis</name>
    <dbReference type="NCBI Taxonomy" id="383855"/>
    <lineage>
        <taxon>Eukaryota</taxon>
        <taxon>Fungi</taxon>
        <taxon>Dikarya</taxon>
        <taxon>Ascomycota</taxon>
        <taxon>Pezizomycotina</taxon>
        <taxon>Dothideomycetes</taxon>
        <taxon>Dothideomycetidae</taxon>
        <taxon>Mycosphaerellales</taxon>
        <taxon>Mycosphaerellaceae</taxon>
        <taxon>Pseudocercospora</taxon>
    </lineage>
</organism>